<feature type="transmembrane region" description="Helical" evidence="7">
    <location>
        <begin position="95"/>
        <end position="113"/>
    </location>
</feature>
<feature type="domain" description="Major facilitator superfamily (MFS) profile" evidence="8">
    <location>
        <begin position="22"/>
        <end position="429"/>
    </location>
</feature>
<evidence type="ECO:0000313" key="9">
    <source>
        <dbReference type="EMBL" id="MBB5775140.1"/>
    </source>
</evidence>
<feature type="transmembrane region" description="Helical" evidence="7">
    <location>
        <begin position="258"/>
        <end position="276"/>
    </location>
</feature>
<comment type="caution">
    <text evidence="9">The sequence shown here is derived from an EMBL/GenBank/DDBJ whole genome shotgun (WGS) entry which is preliminary data.</text>
</comment>
<dbReference type="EMBL" id="JACHMB010000001">
    <property type="protein sequence ID" value="MBB5775140.1"/>
    <property type="molecule type" value="Genomic_DNA"/>
</dbReference>
<gene>
    <name evidence="9" type="ORF">HD596_001896</name>
</gene>
<evidence type="ECO:0000256" key="6">
    <source>
        <dbReference type="ARBA" id="ARBA00023136"/>
    </source>
</evidence>
<feature type="transmembrane region" description="Helical" evidence="7">
    <location>
        <begin position="282"/>
        <end position="300"/>
    </location>
</feature>
<evidence type="ECO:0000256" key="4">
    <source>
        <dbReference type="ARBA" id="ARBA00022692"/>
    </source>
</evidence>
<dbReference type="PANTHER" id="PTHR43045:SF1">
    <property type="entry name" value="SHIKIMATE TRANSPORTER"/>
    <property type="match status" value="1"/>
</dbReference>
<feature type="transmembrane region" description="Helical" evidence="7">
    <location>
        <begin position="161"/>
        <end position="182"/>
    </location>
</feature>
<dbReference type="InterPro" id="IPR011701">
    <property type="entry name" value="MFS"/>
</dbReference>
<keyword evidence="5 7" id="KW-1133">Transmembrane helix</keyword>
<keyword evidence="2" id="KW-0813">Transport</keyword>
<comment type="subcellular location">
    <subcellularLocation>
        <location evidence="1">Cell membrane</location>
        <topology evidence="1">Multi-pass membrane protein</topology>
    </subcellularLocation>
</comment>
<keyword evidence="6 7" id="KW-0472">Membrane</keyword>
<feature type="transmembrane region" description="Helical" evidence="7">
    <location>
        <begin position="20"/>
        <end position="42"/>
    </location>
</feature>
<dbReference type="Proteomes" id="UP000579153">
    <property type="component" value="Unassembled WGS sequence"/>
</dbReference>
<protein>
    <submittedName>
        <fullName evidence="9">MFS family permease</fullName>
    </submittedName>
</protein>
<feature type="transmembrane region" description="Helical" evidence="7">
    <location>
        <begin position="312"/>
        <end position="331"/>
    </location>
</feature>
<dbReference type="GO" id="GO:0005886">
    <property type="term" value="C:plasma membrane"/>
    <property type="evidence" value="ECO:0007669"/>
    <property type="project" value="UniProtKB-SubCell"/>
</dbReference>
<feature type="transmembrane region" description="Helical" evidence="7">
    <location>
        <begin position="194"/>
        <end position="213"/>
    </location>
</feature>
<evidence type="ECO:0000259" key="8">
    <source>
        <dbReference type="PROSITE" id="PS50850"/>
    </source>
</evidence>
<evidence type="ECO:0000256" key="2">
    <source>
        <dbReference type="ARBA" id="ARBA00022448"/>
    </source>
</evidence>
<evidence type="ECO:0000256" key="3">
    <source>
        <dbReference type="ARBA" id="ARBA00022475"/>
    </source>
</evidence>
<feature type="transmembrane region" description="Helical" evidence="7">
    <location>
        <begin position="404"/>
        <end position="424"/>
    </location>
</feature>
<dbReference type="CDD" id="cd17369">
    <property type="entry name" value="MFS_ShiA_like"/>
    <property type="match status" value="1"/>
</dbReference>
<dbReference type="AlphaFoldDB" id="A0A7W9G0X4"/>
<dbReference type="PANTHER" id="PTHR43045">
    <property type="entry name" value="SHIKIMATE TRANSPORTER"/>
    <property type="match status" value="1"/>
</dbReference>
<organism evidence="9 10">
    <name type="scientific">Nonomuraea jabiensis</name>
    <dbReference type="NCBI Taxonomy" id="882448"/>
    <lineage>
        <taxon>Bacteria</taxon>
        <taxon>Bacillati</taxon>
        <taxon>Actinomycetota</taxon>
        <taxon>Actinomycetes</taxon>
        <taxon>Streptosporangiales</taxon>
        <taxon>Streptosporangiaceae</taxon>
        <taxon>Nonomuraea</taxon>
    </lineage>
</organism>
<proteinExistence type="predicted"/>
<dbReference type="PROSITE" id="PS50850">
    <property type="entry name" value="MFS"/>
    <property type="match status" value="1"/>
</dbReference>
<dbReference type="Gene3D" id="1.20.1250.20">
    <property type="entry name" value="MFS general substrate transporter like domains"/>
    <property type="match status" value="2"/>
</dbReference>
<name>A0A7W9G0X4_9ACTN</name>
<feature type="transmembrane region" description="Helical" evidence="7">
    <location>
        <begin position="119"/>
        <end position="140"/>
    </location>
</feature>
<keyword evidence="10" id="KW-1185">Reference proteome</keyword>
<evidence type="ECO:0000256" key="5">
    <source>
        <dbReference type="ARBA" id="ARBA00022989"/>
    </source>
</evidence>
<dbReference type="GO" id="GO:0022857">
    <property type="term" value="F:transmembrane transporter activity"/>
    <property type="evidence" value="ECO:0007669"/>
    <property type="project" value="InterPro"/>
</dbReference>
<reference evidence="9 10" key="1">
    <citation type="submission" date="2020-08" db="EMBL/GenBank/DDBJ databases">
        <title>Sequencing the genomes of 1000 actinobacteria strains.</title>
        <authorList>
            <person name="Klenk H.-P."/>
        </authorList>
    </citation>
    <scope>NUCLEOTIDE SEQUENCE [LARGE SCALE GENOMIC DNA]</scope>
    <source>
        <strain evidence="9 10">DSM 45507</strain>
    </source>
</reference>
<feature type="transmembrane region" description="Helical" evidence="7">
    <location>
        <begin position="62"/>
        <end position="83"/>
    </location>
</feature>
<evidence type="ECO:0000256" key="1">
    <source>
        <dbReference type="ARBA" id="ARBA00004651"/>
    </source>
</evidence>
<dbReference type="InterPro" id="IPR020846">
    <property type="entry name" value="MFS_dom"/>
</dbReference>
<accession>A0A7W9G0X4</accession>
<feature type="transmembrane region" description="Helical" evidence="7">
    <location>
        <begin position="376"/>
        <end position="398"/>
    </location>
</feature>
<sequence>MAEEQRLDATGQQQTRRQLVRAVIASAVGTSIEWYDFFLYGFAASTIFAELFFPKSDPTTGLLLSLGTYFGGFAARPIGAAIFGHYGDRIGRKATLIITLLSMGIATALVGLVPTYEQIGIWGGILLTVLRLLQGISVGGEWGGSVLLATEWGQSRGGRRGFLGSWPQFGVPVGLVLGYLALEVFQPLDPYWGWRIPFLLSIVMAGVGLYIRLGILETPVFTKVLQENRVERVPVREVIVRNWREIVLSALLRTGQQAPFYIFTVFILTYATKTLGFQAGDIYPYVIAAGIVSLFTVPFWGYVSDIVGRRKLYIIGAAAMVVWSFVYWPLLDTRVPSLVLLAIVLAAPIHDIQYGPQATFIAESFTGRLRYSGASLGYQLASVTAGGPAPLIAVWLYATYQSSFAIAVYMAICALISVVAAFALKDRSKQDYAVEYDDVQTEPRTETSP</sequence>
<keyword evidence="4 7" id="KW-0812">Transmembrane</keyword>
<keyword evidence="3" id="KW-1003">Cell membrane</keyword>
<evidence type="ECO:0000256" key="7">
    <source>
        <dbReference type="SAM" id="Phobius"/>
    </source>
</evidence>
<evidence type="ECO:0000313" key="10">
    <source>
        <dbReference type="Proteomes" id="UP000579153"/>
    </source>
</evidence>
<dbReference type="RefSeq" id="WP_185068870.1">
    <property type="nucleotide sequence ID" value="NZ_JACHMB010000001.1"/>
</dbReference>
<dbReference type="Pfam" id="PF07690">
    <property type="entry name" value="MFS_1"/>
    <property type="match status" value="1"/>
</dbReference>
<dbReference type="InterPro" id="IPR036259">
    <property type="entry name" value="MFS_trans_sf"/>
</dbReference>
<dbReference type="SUPFAM" id="SSF103473">
    <property type="entry name" value="MFS general substrate transporter"/>
    <property type="match status" value="1"/>
</dbReference>